<dbReference type="AlphaFoldDB" id="A0A2T5I115"/>
<sequence length="164" mass="19894">MPKNKEDDYDLIDDEEYPEYGMFSSESFDYAAFFERIRTREGTAKDHEEFTIRAMQMFCLQVWSDKKPDKWLLNYFSNQFLRVLNGAEWCDELPLPWVPQTEIWTRAEKRGLDIFCYIENTKRANPNLKMDSLFWGAADKFKTSYETARDQYYKWKKKTEHQKQ</sequence>
<accession>A0A2T5I115</accession>
<dbReference type="RefSeq" id="WP_107803020.1">
    <property type="nucleotide sequence ID" value="NZ_QAOI01000008.1"/>
</dbReference>
<reference evidence="1 2" key="1">
    <citation type="submission" date="2018-04" db="EMBL/GenBank/DDBJ databases">
        <title>Active sludge and wastewater microbial communities from Klosterneuburg, Austria.</title>
        <authorList>
            <person name="Wagner M."/>
        </authorList>
    </citation>
    <scope>NUCLEOTIDE SEQUENCE [LARGE SCALE GENOMIC DNA]</scope>
    <source>
        <strain evidence="1 2">Nm49</strain>
    </source>
</reference>
<dbReference type="EMBL" id="QAOI01000008">
    <property type="protein sequence ID" value="PTQ77448.1"/>
    <property type="molecule type" value="Genomic_DNA"/>
</dbReference>
<comment type="caution">
    <text evidence="1">The sequence shown here is derived from an EMBL/GenBank/DDBJ whole genome shotgun (WGS) entry which is preliminary data.</text>
</comment>
<dbReference type="Proteomes" id="UP000244128">
    <property type="component" value="Unassembled WGS sequence"/>
</dbReference>
<evidence type="ECO:0000313" key="2">
    <source>
        <dbReference type="Proteomes" id="UP000244128"/>
    </source>
</evidence>
<organism evidence="1 2">
    <name type="scientific">Nitrosomonas oligotropha</name>
    <dbReference type="NCBI Taxonomy" id="42354"/>
    <lineage>
        <taxon>Bacteria</taxon>
        <taxon>Pseudomonadati</taxon>
        <taxon>Pseudomonadota</taxon>
        <taxon>Betaproteobacteria</taxon>
        <taxon>Nitrosomonadales</taxon>
        <taxon>Nitrosomonadaceae</taxon>
        <taxon>Nitrosomonas</taxon>
    </lineage>
</organism>
<name>A0A2T5I115_9PROT</name>
<evidence type="ECO:0000313" key="1">
    <source>
        <dbReference type="EMBL" id="PTQ77448.1"/>
    </source>
</evidence>
<proteinExistence type="predicted"/>
<gene>
    <name evidence="1" type="ORF">C8R26_10894</name>
</gene>
<protein>
    <submittedName>
        <fullName evidence="1">Uncharacterized protein</fullName>
    </submittedName>
</protein>